<dbReference type="Proteomes" id="UP001500943">
    <property type="component" value="Unassembled WGS sequence"/>
</dbReference>
<keyword evidence="2" id="KW-1185">Reference proteome</keyword>
<name>A0ABN1VLZ4_9MICO</name>
<accession>A0ABN1VLZ4</accession>
<sequence length="103" mass="10995">MTAISSAPSIDPSVVGIDDFSEVALSLANDAVDGRGFCRDVTYISVAVEEYSSHRWALYELVHLAAISIAERGVELPSNTVLVDQGHGYHPDPSRGGVARLLI</sequence>
<comment type="caution">
    <text evidence="1">The sequence shown here is derived from an EMBL/GenBank/DDBJ whole genome shotgun (WGS) entry which is preliminary data.</text>
</comment>
<gene>
    <name evidence="1" type="ORF">GCM10009655_08930</name>
</gene>
<dbReference type="EMBL" id="BAAAKW010000017">
    <property type="protein sequence ID" value="GAA1211913.1"/>
    <property type="molecule type" value="Genomic_DNA"/>
</dbReference>
<reference evidence="1 2" key="1">
    <citation type="journal article" date="2019" name="Int. J. Syst. Evol. Microbiol.">
        <title>The Global Catalogue of Microorganisms (GCM) 10K type strain sequencing project: providing services to taxonomists for standard genome sequencing and annotation.</title>
        <authorList>
            <consortium name="The Broad Institute Genomics Platform"/>
            <consortium name="The Broad Institute Genome Sequencing Center for Infectious Disease"/>
            <person name="Wu L."/>
            <person name="Ma J."/>
        </authorList>
    </citation>
    <scope>NUCLEOTIDE SEQUENCE [LARGE SCALE GENOMIC DNA]</scope>
    <source>
        <strain evidence="1 2">JCM 12762</strain>
    </source>
</reference>
<evidence type="ECO:0000313" key="1">
    <source>
        <dbReference type="EMBL" id="GAA1211913.1"/>
    </source>
</evidence>
<dbReference type="RefSeq" id="WP_343923555.1">
    <property type="nucleotide sequence ID" value="NZ_BAAAKW010000017.1"/>
</dbReference>
<proteinExistence type="predicted"/>
<organism evidence="1 2">
    <name type="scientific">Rhodoglobus aureus</name>
    <dbReference type="NCBI Taxonomy" id="191497"/>
    <lineage>
        <taxon>Bacteria</taxon>
        <taxon>Bacillati</taxon>
        <taxon>Actinomycetota</taxon>
        <taxon>Actinomycetes</taxon>
        <taxon>Micrococcales</taxon>
        <taxon>Microbacteriaceae</taxon>
        <taxon>Rhodoglobus</taxon>
    </lineage>
</organism>
<protein>
    <submittedName>
        <fullName evidence="1">Uncharacterized protein</fullName>
    </submittedName>
</protein>
<evidence type="ECO:0000313" key="2">
    <source>
        <dbReference type="Proteomes" id="UP001500943"/>
    </source>
</evidence>